<proteinExistence type="predicted"/>
<evidence type="ECO:0000313" key="2">
    <source>
        <dbReference type="Proteomes" id="UP000292702"/>
    </source>
</evidence>
<protein>
    <submittedName>
        <fullName evidence="1">Uncharacterized protein</fullName>
    </submittedName>
</protein>
<comment type="caution">
    <text evidence="1">The sequence shown here is derived from an EMBL/GenBank/DDBJ whole genome shotgun (WGS) entry which is preliminary data.</text>
</comment>
<name>A0A4R0RF03_9APHY</name>
<keyword evidence="2" id="KW-1185">Reference proteome</keyword>
<dbReference type="AlphaFoldDB" id="A0A4R0RF03"/>
<sequence>MSSPRAYSGGLLDVFKSVSQVLFSTPFNYIASSSRSLDPLTPILSSFIMCTRRHVCYVYTKCGHAFTMPEETVVCDNPRCKFSPAHPKNCAQCKQTCWQYRQPTEQYSPHVDGFCPTCAKMSSA</sequence>
<dbReference type="Proteomes" id="UP000292702">
    <property type="component" value="Unassembled WGS sequence"/>
</dbReference>
<evidence type="ECO:0000313" key="1">
    <source>
        <dbReference type="EMBL" id="TCD64185.1"/>
    </source>
</evidence>
<accession>A0A4R0RF03</accession>
<gene>
    <name evidence="1" type="ORF">EIP91_004460</name>
</gene>
<organism evidence="1 2">
    <name type="scientific">Steccherinum ochraceum</name>
    <dbReference type="NCBI Taxonomy" id="92696"/>
    <lineage>
        <taxon>Eukaryota</taxon>
        <taxon>Fungi</taxon>
        <taxon>Dikarya</taxon>
        <taxon>Basidiomycota</taxon>
        <taxon>Agaricomycotina</taxon>
        <taxon>Agaricomycetes</taxon>
        <taxon>Polyporales</taxon>
        <taxon>Steccherinaceae</taxon>
        <taxon>Steccherinum</taxon>
    </lineage>
</organism>
<reference evidence="1 2" key="1">
    <citation type="submission" date="2018-11" db="EMBL/GenBank/DDBJ databases">
        <title>Genome assembly of Steccherinum ochraceum LE-BIN_3174, the white-rot fungus of the Steccherinaceae family (The Residual Polyporoid clade, Polyporales, Basidiomycota).</title>
        <authorList>
            <person name="Fedorova T.V."/>
            <person name="Glazunova O.A."/>
            <person name="Landesman E.O."/>
            <person name="Moiseenko K.V."/>
            <person name="Psurtseva N.V."/>
            <person name="Savinova O.S."/>
            <person name="Shakhova N.V."/>
            <person name="Tyazhelova T.V."/>
            <person name="Vasina D.V."/>
        </authorList>
    </citation>
    <scope>NUCLEOTIDE SEQUENCE [LARGE SCALE GENOMIC DNA]</scope>
    <source>
        <strain evidence="1 2">LE-BIN_3174</strain>
    </source>
</reference>
<dbReference type="EMBL" id="RWJN01000251">
    <property type="protein sequence ID" value="TCD64185.1"/>
    <property type="molecule type" value="Genomic_DNA"/>
</dbReference>
<dbReference type="OrthoDB" id="2748942at2759"/>